<dbReference type="AlphaFoldDB" id="A0A225VYZ3"/>
<accession>A0A225VYZ3</accession>
<evidence type="ECO:0000313" key="2">
    <source>
        <dbReference type="Proteomes" id="UP000198211"/>
    </source>
</evidence>
<dbReference type="STRING" id="4795.A0A225VYZ3"/>
<protein>
    <submittedName>
        <fullName evidence="1">Uncharacterized protein</fullName>
    </submittedName>
</protein>
<dbReference type="EMBL" id="NBNE01002471">
    <property type="protein sequence ID" value="OWZ10354.1"/>
    <property type="molecule type" value="Genomic_DNA"/>
</dbReference>
<name>A0A225VYZ3_9STRA</name>
<reference evidence="2" key="1">
    <citation type="submission" date="2017-03" db="EMBL/GenBank/DDBJ databases">
        <title>Phytopthora megakarya and P. palmivora, two closely related causual agents of cacao black pod achieved similar genome size and gene model numbers by different mechanisms.</title>
        <authorList>
            <person name="Ali S."/>
            <person name="Shao J."/>
            <person name="Larry D.J."/>
            <person name="Kronmiller B."/>
            <person name="Shen D."/>
            <person name="Strem M.D."/>
            <person name="Melnick R.L."/>
            <person name="Guiltinan M.J."/>
            <person name="Tyler B.M."/>
            <person name="Meinhardt L.W."/>
            <person name="Bailey B.A."/>
        </authorList>
    </citation>
    <scope>NUCLEOTIDE SEQUENCE [LARGE SCALE GENOMIC DNA]</scope>
    <source>
        <strain evidence="2">zdho120</strain>
    </source>
</reference>
<sequence length="327" mass="36416">MGRILERHCLLRQHGDTVDKAPACTKDDLCWLVNGLYWGDGVPRCCSIGDHVSSLSLSSDSVLFIRLIPPKISKEQGLSLFPDKDAFVTCPINALAMTLAMQTFPVAALLNLASSSISVETDSTVTMIQTPLTDLLLRCEEDDDRADLEPTTATKRSRAAPLKLQSYFNRVLKGAVASQDKVNITVNRSSHSFRRGGAQHANGDPTLSAQWIFDRGNWNMTATSKAFAYVFNTTTEDKKVLKALSNWKSDDKPELPSLKVFDSVSRVRIRQVGRNLFASSTRFEDKSLNLESHAIDILTAKLIKHFQEVNDRYPMSPYVSRMVMCLV</sequence>
<gene>
    <name evidence="1" type="ORF">PHMEG_00016806</name>
</gene>
<evidence type="ECO:0000313" key="1">
    <source>
        <dbReference type="EMBL" id="OWZ10354.1"/>
    </source>
</evidence>
<comment type="caution">
    <text evidence="1">The sequence shown here is derived from an EMBL/GenBank/DDBJ whole genome shotgun (WGS) entry which is preliminary data.</text>
</comment>
<dbReference type="Proteomes" id="UP000198211">
    <property type="component" value="Unassembled WGS sequence"/>
</dbReference>
<keyword evidence="2" id="KW-1185">Reference proteome</keyword>
<dbReference type="OrthoDB" id="10497385at2759"/>
<organism evidence="1 2">
    <name type="scientific">Phytophthora megakarya</name>
    <dbReference type="NCBI Taxonomy" id="4795"/>
    <lineage>
        <taxon>Eukaryota</taxon>
        <taxon>Sar</taxon>
        <taxon>Stramenopiles</taxon>
        <taxon>Oomycota</taxon>
        <taxon>Peronosporomycetes</taxon>
        <taxon>Peronosporales</taxon>
        <taxon>Peronosporaceae</taxon>
        <taxon>Phytophthora</taxon>
    </lineage>
</organism>
<proteinExistence type="predicted"/>